<name>A0A6S6WNU1_9GAMM</name>
<dbReference type="RefSeq" id="WP_173920555.1">
    <property type="nucleotide sequence ID" value="NZ_CADCXY010000003.1"/>
</dbReference>
<protein>
    <recommendedName>
        <fullName evidence="2">Capsule biosynthesis GfcC-like N-terminal domain-containing protein</fullName>
    </recommendedName>
</protein>
<keyword evidence="1" id="KW-0732">Signal</keyword>
<dbReference type="Pfam" id="PF20616">
    <property type="entry name" value="Caps_syn_GfcC_N"/>
    <property type="match status" value="1"/>
</dbReference>
<feature type="chain" id="PRO_5028809780" description="Capsule biosynthesis GfcC-like N-terminal domain-containing protein" evidence="1">
    <location>
        <begin position="29"/>
        <end position="293"/>
    </location>
</feature>
<dbReference type="AlphaFoldDB" id="A0A6S6WNU1"/>
<proteinExistence type="predicted"/>
<keyword evidence="4" id="KW-1185">Reference proteome</keyword>
<gene>
    <name evidence="3" type="ORF">PSI9734_01577</name>
</gene>
<dbReference type="EMBL" id="CADCXY010000003">
    <property type="protein sequence ID" value="CAB0151164.1"/>
    <property type="molecule type" value="Genomic_DNA"/>
</dbReference>
<dbReference type="InterPro" id="IPR046459">
    <property type="entry name" value="Caps_syn_GfcC_N"/>
</dbReference>
<evidence type="ECO:0000313" key="4">
    <source>
        <dbReference type="Proteomes" id="UP000481517"/>
    </source>
</evidence>
<feature type="domain" description="Capsule biosynthesis GfcC-like N-terminal" evidence="2">
    <location>
        <begin position="48"/>
        <end position="133"/>
    </location>
</feature>
<accession>A0A6S6WNU1</accession>
<sequence length="293" mass="32192">MSASSRTHLLFLVSVAAFFGFALTAAEAQSQPQAQKTTAEPVVQVTIGEQVLAFSERPRLLRLYQAADLAPANYWAASRLISAKQVEQLAQKRQHVLERLEQLERVARSKQLPALAAAAQGFAQQIPQWPLVGAEWIGRTKINESLEVQSGVDVERRALFSSFSAASSDMDANPLLPAGNYRLLPPKNLGPWQVTVVSAQGQQQFEFDESDTVRSLLQRAEAFTADNDLSEVELIALTGLAARTQVAYYNDGKALPPVHGLILIDLDLSGLDAEWQNLNQQISALARYWNPQS</sequence>
<evidence type="ECO:0000259" key="2">
    <source>
        <dbReference type="Pfam" id="PF20616"/>
    </source>
</evidence>
<evidence type="ECO:0000313" key="3">
    <source>
        <dbReference type="EMBL" id="CAB0151164.1"/>
    </source>
</evidence>
<evidence type="ECO:0000256" key="1">
    <source>
        <dbReference type="SAM" id="SignalP"/>
    </source>
</evidence>
<organism evidence="3 4">
    <name type="scientific">Pseudidiomarina piscicola</name>
    <dbReference type="NCBI Taxonomy" id="2614830"/>
    <lineage>
        <taxon>Bacteria</taxon>
        <taxon>Pseudomonadati</taxon>
        <taxon>Pseudomonadota</taxon>
        <taxon>Gammaproteobacteria</taxon>
        <taxon>Alteromonadales</taxon>
        <taxon>Idiomarinaceae</taxon>
        <taxon>Pseudidiomarina</taxon>
    </lineage>
</organism>
<dbReference type="Proteomes" id="UP000481517">
    <property type="component" value="Unassembled WGS sequence"/>
</dbReference>
<feature type="signal peptide" evidence="1">
    <location>
        <begin position="1"/>
        <end position="28"/>
    </location>
</feature>
<reference evidence="3 4" key="1">
    <citation type="submission" date="2020-02" db="EMBL/GenBank/DDBJ databases">
        <authorList>
            <person name="Rodrigo-Torres L."/>
            <person name="Arahal R. D."/>
            <person name="Lucena T."/>
        </authorList>
    </citation>
    <scope>NUCLEOTIDE SEQUENCE [LARGE SCALE GENOMIC DNA]</scope>
    <source>
        <strain evidence="3 4">CECT 9734</strain>
    </source>
</reference>